<dbReference type="InterPro" id="IPR003316">
    <property type="entry name" value="E2F_WHTH_DNA-bd_dom"/>
</dbReference>
<keyword evidence="6" id="KW-0175">Coiled coil</keyword>
<dbReference type="SUPFAM" id="SSF46785">
    <property type="entry name" value="Winged helix' DNA-binding domain"/>
    <property type="match status" value="2"/>
</dbReference>
<dbReference type="Gene3D" id="1.10.10.10">
    <property type="entry name" value="Winged helix-like DNA-binding domain superfamily/Winged helix DNA-binding domain"/>
    <property type="match status" value="2"/>
</dbReference>
<evidence type="ECO:0000256" key="3">
    <source>
        <dbReference type="ARBA" id="ARBA00023125"/>
    </source>
</evidence>
<protein>
    <submittedName>
        <fullName evidence="10">E2F/DP family winged-helix DNA-binding domain-containing protein</fullName>
    </submittedName>
</protein>
<proteinExistence type="inferred from homology"/>
<keyword evidence="2 5" id="KW-0805">Transcription regulation</keyword>
<keyword evidence="4 5" id="KW-0804">Transcription</keyword>
<comment type="similarity">
    <text evidence="1 5">Belongs to the E2F/DP family.</text>
</comment>
<feature type="compositionally biased region" description="Low complexity" evidence="7">
    <location>
        <begin position="98"/>
        <end position="113"/>
    </location>
</feature>
<dbReference type="InterPro" id="IPR036390">
    <property type="entry name" value="WH_DNA-bd_sf"/>
</dbReference>
<keyword evidence="5" id="KW-0539">Nucleus</keyword>
<dbReference type="FunFam" id="1.10.10.10:FF:000629">
    <property type="entry name" value="Transcription factor E2F/dimerization partner"/>
    <property type="match status" value="1"/>
</dbReference>
<keyword evidence="3 5" id="KW-0238">DNA-binding</keyword>
<feature type="compositionally biased region" description="Acidic residues" evidence="7">
    <location>
        <begin position="121"/>
        <end position="137"/>
    </location>
</feature>
<evidence type="ECO:0000256" key="7">
    <source>
        <dbReference type="SAM" id="MobiDB-lite"/>
    </source>
</evidence>
<comment type="subcellular location">
    <subcellularLocation>
        <location evidence="5">Nucleus</location>
    </subcellularLocation>
</comment>
<dbReference type="SMART" id="SM01372">
    <property type="entry name" value="E2F_TDP"/>
    <property type="match status" value="2"/>
</dbReference>
<dbReference type="InterPro" id="IPR036388">
    <property type="entry name" value="WH-like_DNA-bd_sf"/>
</dbReference>
<dbReference type="Pfam" id="PF02319">
    <property type="entry name" value="WHD_E2F_TDP"/>
    <property type="match status" value="2"/>
</dbReference>
<evidence type="ECO:0000313" key="9">
    <source>
        <dbReference type="Proteomes" id="UP000887575"/>
    </source>
</evidence>
<evidence type="ECO:0000256" key="5">
    <source>
        <dbReference type="RuleBase" id="RU003796"/>
    </source>
</evidence>
<accession>A0AAF3EYH1</accession>
<evidence type="ECO:0000256" key="1">
    <source>
        <dbReference type="ARBA" id="ARBA00010940"/>
    </source>
</evidence>
<dbReference type="GO" id="GO:0000981">
    <property type="term" value="F:DNA-binding transcription factor activity, RNA polymerase II-specific"/>
    <property type="evidence" value="ECO:0007669"/>
    <property type="project" value="TreeGrafter"/>
</dbReference>
<reference evidence="10" key="1">
    <citation type="submission" date="2024-02" db="UniProtKB">
        <authorList>
            <consortium name="WormBaseParasite"/>
        </authorList>
    </citation>
    <scope>IDENTIFICATION</scope>
</reference>
<feature type="coiled-coil region" evidence="6">
    <location>
        <begin position="453"/>
        <end position="480"/>
    </location>
</feature>
<dbReference type="AlphaFoldDB" id="A0AAF3EYH1"/>
<dbReference type="FunFam" id="1.10.10.10:FF:000832">
    <property type="entry name" value="E2F-like (Mammalian transcription factor)"/>
    <property type="match status" value="1"/>
</dbReference>
<evidence type="ECO:0000256" key="4">
    <source>
        <dbReference type="ARBA" id="ARBA00023163"/>
    </source>
</evidence>
<dbReference type="PANTHER" id="PTHR12081:SF7">
    <property type="entry name" value="TRANSCRIPTION FACTOR EFL-3"/>
    <property type="match status" value="1"/>
</dbReference>
<name>A0AAF3EYH1_9BILA</name>
<feature type="domain" description="E2F/DP family winged-helix DNA-binding" evidence="8">
    <location>
        <begin position="299"/>
        <end position="386"/>
    </location>
</feature>
<keyword evidence="9" id="KW-1185">Reference proteome</keyword>
<evidence type="ECO:0000256" key="6">
    <source>
        <dbReference type="SAM" id="Coils"/>
    </source>
</evidence>
<dbReference type="Proteomes" id="UP000887575">
    <property type="component" value="Unassembled WGS sequence"/>
</dbReference>
<evidence type="ECO:0000259" key="8">
    <source>
        <dbReference type="SMART" id="SM01372"/>
    </source>
</evidence>
<dbReference type="InterPro" id="IPR015633">
    <property type="entry name" value="E2F"/>
</dbReference>
<organism evidence="9 10">
    <name type="scientific">Mesorhabditis belari</name>
    <dbReference type="NCBI Taxonomy" id="2138241"/>
    <lineage>
        <taxon>Eukaryota</taxon>
        <taxon>Metazoa</taxon>
        <taxon>Ecdysozoa</taxon>
        <taxon>Nematoda</taxon>
        <taxon>Chromadorea</taxon>
        <taxon>Rhabditida</taxon>
        <taxon>Rhabditina</taxon>
        <taxon>Rhabditomorpha</taxon>
        <taxon>Rhabditoidea</taxon>
        <taxon>Rhabditidae</taxon>
        <taxon>Mesorhabditinae</taxon>
        <taxon>Mesorhabditis</taxon>
    </lineage>
</organism>
<dbReference type="WBParaSite" id="MBELARI_LOCUS18740">
    <property type="protein sequence ID" value="MBELARI_LOCUS18740"/>
    <property type="gene ID" value="MBELARI_LOCUS18740"/>
</dbReference>
<dbReference type="GO" id="GO:0090575">
    <property type="term" value="C:RNA polymerase II transcription regulator complex"/>
    <property type="evidence" value="ECO:0007669"/>
    <property type="project" value="TreeGrafter"/>
</dbReference>
<dbReference type="GO" id="GO:0000978">
    <property type="term" value="F:RNA polymerase II cis-regulatory region sequence-specific DNA binding"/>
    <property type="evidence" value="ECO:0007669"/>
    <property type="project" value="InterPro"/>
</dbReference>
<sequence length="661" mass="73597">MSTHGSASPSEEDVIDVEVDIGDLSTASSSQTITSMETSATQMLMVYSSKPIDLREVDENKENWDPSTLPVIPMRTISPPQSHASAGSTVTGTTETTLNLTQSQSQSQVSTSDQETKMEVEETEHEAEETESEEDGQEDRVSRKEKSLGLLCQRFLLAMKAETEMSQSKTVHLESVARKMNVEKRRIYDIVNVMEALEAMSKTNKSFYNWHGLQDLPKLMADLQKEATEEHLPERILRVEHAMCSFTELGSGARDTVGSFLSVADITPIIPPITPNQKSDAENQMGQEKKFKSVLRDRNTRNSLAQLCRRFLMVLLCNPKTARKVSLDVASTVLIKDPETEGFEPPSRSRCRRLYDIANVLVAMGLIKKVHYLFGTKKIPLFVYSGPEPDENGIFDESICFNQQPLLSPVSCPQTPLQYRGIQGNLGGKRSQSEMNLAGNSNKFPRFQTDIGMSSMMQLAEIAERERRRIEKEQRTALAKPQAQKLTSLGQTLTPPLPNYWPGSPVNKTSLLFSQFSPISPLATMNSNGASPAQNKTQPNFQPIVLPKNPTWMTATQNAQFLRNLTIAQRAQHSVVYTRPSTSVPENQTVTELHRQATTFSKHSVSSILGVQQDSPRKLTEKALEDVKKKLDHLDTSPFQIVRRKPIDGCAGTKSPAKSVK</sequence>
<dbReference type="PANTHER" id="PTHR12081">
    <property type="entry name" value="TRANSCRIPTION FACTOR E2F"/>
    <property type="match status" value="1"/>
</dbReference>
<evidence type="ECO:0000313" key="10">
    <source>
        <dbReference type="WBParaSite" id="MBELARI_LOCUS18740"/>
    </source>
</evidence>
<evidence type="ECO:0000256" key="2">
    <source>
        <dbReference type="ARBA" id="ARBA00023015"/>
    </source>
</evidence>
<feature type="domain" description="E2F/DP family winged-helix DNA-binding" evidence="8">
    <location>
        <begin position="143"/>
        <end position="212"/>
    </location>
</feature>
<feature type="region of interest" description="Disordered" evidence="7">
    <location>
        <begin position="98"/>
        <end position="144"/>
    </location>
</feature>